<accession>V4R0V1</accession>
<evidence type="ECO:0000313" key="6">
    <source>
        <dbReference type="EMBL" id="ESR25632.1"/>
    </source>
</evidence>
<gene>
    <name evidence="6" type="ORF">N177_1465</name>
</gene>
<comment type="subcellular location">
    <subcellularLocation>
        <location evidence="5">Cell membrane</location>
        <topology evidence="5">Multi-pass membrane protein</topology>
    </subcellularLocation>
</comment>
<proteinExistence type="inferred from homology"/>
<keyword evidence="7" id="KW-1185">Reference proteome</keyword>
<dbReference type="OrthoDB" id="9811954at2"/>
<dbReference type="RefSeq" id="WP_023431607.1">
    <property type="nucleotide sequence ID" value="NZ_AWXZ01000018.1"/>
</dbReference>
<dbReference type="HAMAP" id="MF_01514">
    <property type="entry name" value="UPF0314"/>
    <property type="match status" value="1"/>
</dbReference>
<dbReference type="GO" id="GO:0005886">
    <property type="term" value="C:plasma membrane"/>
    <property type="evidence" value="ECO:0007669"/>
    <property type="project" value="UniProtKB-SubCell"/>
</dbReference>
<keyword evidence="3 5" id="KW-1133">Transmembrane helix</keyword>
<evidence type="ECO:0000256" key="3">
    <source>
        <dbReference type="ARBA" id="ARBA00022989"/>
    </source>
</evidence>
<dbReference type="EMBL" id="AWXZ01000018">
    <property type="protein sequence ID" value="ESR25632.1"/>
    <property type="molecule type" value="Genomic_DNA"/>
</dbReference>
<evidence type="ECO:0000313" key="7">
    <source>
        <dbReference type="Proteomes" id="UP000017819"/>
    </source>
</evidence>
<dbReference type="AlphaFoldDB" id="V4R0V1"/>
<sequence length="185" mass="20567">MSQRTTLIAAAGIVAATALVLHLMGRVPICECGEIRLWYGDAGGPGNSQHLSDWYTFSHVIHGFIFYGALWFLRGRLSLGTRLLLAIGIESAWEIVENTDFIIDRYREQTVSLDYHGDSILNSVSDILFMVAGFFLARRLPVAATVAIAVALEIWVGFMIRDNLTLNVLMLLWPLEAVREWQAGG</sequence>
<keyword evidence="4 5" id="KW-0472">Membrane</keyword>
<dbReference type="NCBIfam" id="NF002099">
    <property type="entry name" value="PRK00944.1"/>
    <property type="match status" value="1"/>
</dbReference>
<comment type="caution">
    <text evidence="6">The sequence shown here is derived from an EMBL/GenBank/DDBJ whole genome shotgun (WGS) entry which is preliminary data.</text>
</comment>
<dbReference type="eggNOG" id="ENOG502ZZUX">
    <property type="taxonomic scope" value="Bacteria"/>
</dbReference>
<feature type="transmembrane region" description="Helical" evidence="5">
    <location>
        <begin position="56"/>
        <end position="73"/>
    </location>
</feature>
<keyword evidence="2 5" id="KW-0812">Transmembrane</keyword>
<dbReference type="STRING" id="631454.N177_1465"/>
<evidence type="ECO:0000256" key="2">
    <source>
        <dbReference type="ARBA" id="ARBA00022692"/>
    </source>
</evidence>
<comment type="similarity">
    <text evidence="5">Belongs to the UPF0314 family.</text>
</comment>
<protein>
    <recommendedName>
        <fullName evidence="5">UPF0314 protein N177_1465</fullName>
    </recommendedName>
</protein>
<dbReference type="Pfam" id="PF10755">
    <property type="entry name" value="DUF2585"/>
    <property type="match status" value="1"/>
</dbReference>
<evidence type="ECO:0000256" key="4">
    <source>
        <dbReference type="ARBA" id="ARBA00023136"/>
    </source>
</evidence>
<name>V4R0V1_9HYPH</name>
<reference evidence="6 7" key="1">
    <citation type="journal article" date="2014" name="Genome Announc.">
        <title>Draft Genome Sequence of Lutibaculum baratangense Strain AMV1T, Isolated from a Mud Volcano in Andamans, India.</title>
        <authorList>
            <person name="Singh A."/>
            <person name="Sreenivas A."/>
            <person name="Sathyanarayana Reddy G."/>
            <person name="Pinnaka A.K."/>
            <person name="Shivaji S."/>
        </authorList>
    </citation>
    <scope>NUCLEOTIDE SEQUENCE [LARGE SCALE GENOMIC DNA]</scope>
    <source>
        <strain evidence="6 7">AMV1</strain>
    </source>
</reference>
<dbReference type="InterPro" id="IPR019691">
    <property type="entry name" value="DUF2585"/>
</dbReference>
<feature type="transmembrane region" description="Helical" evidence="5">
    <location>
        <begin position="140"/>
        <end position="160"/>
    </location>
</feature>
<dbReference type="PATRIC" id="fig|631454.5.peg.1447"/>
<evidence type="ECO:0000256" key="1">
    <source>
        <dbReference type="ARBA" id="ARBA00022475"/>
    </source>
</evidence>
<dbReference type="Proteomes" id="UP000017819">
    <property type="component" value="Unassembled WGS sequence"/>
</dbReference>
<organism evidence="6 7">
    <name type="scientific">Lutibaculum baratangense AMV1</name>
    <dbReference type="NCBI Taxonomy" id="631454"/>
    <lineage>
        <taxon>Bacteria</taxon>
        <taxon>Pseudomonadati</taxon>
        <taxon>Pseudomonadota</taxon>
        <taxon>Alphaproteobacteria</taxon>
        <taxon>Hyphomicrobiales</taxon>
        <taxon>Tepidamorphaceae</taxon>
        <taxon>Lutibaculum</taxon>
    </lineage>
</organism>
<evidence type="ECO:0000256" key="5">
    <source>
        <dbReference type="HAMAP-Rule" id="MF_01514"/>
    </source>
</evidence>
<keyword evidence="1 5" id="KW-1003">Cell membrane</keyword>